<dbReference type="Pfam" id="PF13672">
    <property type="entry name" value="PP2C_2"/>
    <property type="match status" value="1"/>
</dbReference>
<gene>
    <name evidence="2" type="ORF">JJQ90_20590</name>
</gene>
<feature type="domain" description="PPM-type phosphatase" evidence="1">
    <location>
        <begin position="19"/>
        <end position="227"/>
    </location>
</feature>
<name>A0ABS6HE90_9PROT</name>
<dbReference type="InterPro" id="IPR001932">
    <property type="entry name" value="PPM-type_phosphatase-like_dom"/>
</dbReference>
<reference evidence="2 3" key="1">
    <citation type="submission" date="2021-01" db="EMBL/GenBank/DDBJ databases">
        <title>Roseomonas sp. nov, a bacterium isolated from an oil production mixture in Yumen Oilfield.</title>
        <authorList>
            <person name="Wu D."/>
        </authorList>
    </citation>
    <scope>NUCLEOTIDE SEQUENCE [LARGE SCALE GENOMIC DNA]</scope>
    <source>
        <strain evidence="2 3">ROY-5-3</strain>
    </source>
</reference>
<protein>
    <submittedName>
        <fullName evidence="2">Protein phosphatase 2C domain-containing protein</fullName>
    </submittedName>
</protein>
<sequence>MVSSVITGRSWRTAFASSIGTSHQKNGTPCQDAGACRVVKAADGTEVLVAAVSDGAGTAKRSDVGSALVVESFLERFALAGAASSDLKTVDHAFVEEWFDEVRDAIGARAVQDGAEPNEYACTLLGAVVGPSMAAYVQIGDGAIVVSTAEAQGYSWIFWPQHGEYANSTYFITQDGAERVLQFEVQPAMDQIALFSDGIERLVLDMSARTVHGPAFQPIFEWLAGTEPDYSGCVSPGLLAYLDSDHVNRRTDDDKTLVMATRALPPARTVLP</sequence>
<proteinExistence type="predicted"/>
<evidence type="ECO:0000313" key="2">
    <source>
        <dbReference type="EMBL" id="MBU8546132.1"/>
    </source>
</evidence>
<evidence type="ECO:0000259" key="1">
    <source>
        <dbReference type="Pfam" id="PF13672"/>
    </source>
</evidence>
<keyword evidence="3" id="KW-1185">Reference proteome</keyword>
<organism evidence="2 3">
    <name type="scientific">Falsiroseomonas oleicola</name>
    <dbReference type="NCBI Taxonomy" id="2801474"/>
    <lineage>
        <taxon>Bacteria</taxon>
        <taxon>Pseudomonadati</taxon>
        <taxon>Pseudomonadota</taxon>
        <taxon>Alphaproteobacteria</taxon>
        <taxon>Acetobacterales</taxon>
        <taxon>Roseomonadaceae</taxon>
        <taxon>Falsiroseomonas</taxon>
    </lineage>
</organism>
<evidence type="ECO:0000313" key="3">
    <source>
        <dbReference type="Proteomes" id="UP000689967"/>
    </source>
</evidence>
<comment type="caution">
    <text evidence="2">The sequence shown here is derived from an EMBL/GenBank/DDBJ whole genome shotgun (WGS) entry which is preliminary data.</text>
</comment>
<accession>A0ABS6HE90</accession>
<dbReference type="EMBL" id="JAERQM010000006">
    <property type="protein sequence ID" value="MBU8546132.1"/>
    <property type="molecule type" value="Genomic_DNA"/>
</dbReference>
<dbReference type="Proteomes" id="UP000689967">
    <property type="component" value="Unassembled WGS sequence"/>
</dbReference>